<comment type="caution">
    <text evidence="2">The sequence shown here is derived from an EMBL/GenBank/DDBJ whole genome shotgun (WGS) entry which is preliminary data.</text>
</comment>
<reference evidence="2 3" key="1">
    <citation type="submission" date="2018-08" db="EMBL/GenBank/DDBJ databases">
        <title>A genome reference for cultivated species of the human gut microbiota.</title>
        <authorList>
            <person name="Zou Y."/>
            <person name="Xue W."/>
            <person name="Luo G."/>
        </authorList>
    </citation>
    <scope>NUCLEOTIDE SEQUENCE [LARGE SCALE GENOMIC DNA]</scope>
    <source>
        <strain evidence="2 3">AM35-14</strain>
    </source>
</reference>
<protein>
    <submittedName>
        <fullName evidence="2">Diguanylate cyclase</fullName>
    </submittedName>
</protein>
<feature type="domain" description="GGDEF" evidence="1">
    <location>
        <begin position="1"/>
        <end position="85"/>
    </location>
</feature>
<dbReference type="InterPro" id="IPR043128">
    <property type="entry name" value="Rev_trsase/Diguanyl_cyclase"/>
</dbReference>
<sequence>MGRDEFVVFITNASAKELISDKVECLKRRFQQSGRNLGVCRNLSITAGADFVQRKDTFESIYYRADCAMRSGKRNDKGTLSFYDASMKFDVSETETEKRYPFFQV</sequence>
<dbReference type="SUPFAM" id="SSF55073">
    <property type="entry name" value="Nucleotide cyclase"/>
    <property type="match status" value="1"/>
</dbReference>
<dbReference type="InterPro" id="IPR000160">
    <property type="entry name" value="GGDEF_dom"/>
</dbReference>
<dbReference type="PROSITE" id="PS50887">
    <property type="entry name" value="GGDEF"/>
    <property type="match status" value="1"/>
</dbReference>
<dbReference type="InterPro" id="IPR029787">
    <property type="entry name" value="Nucleotide_cyclase"/>
</dbReference>
<evidence type="ECO:0000259" key="1">
    <source>
        <dbReference type="PROSITE" id="PS50887"/>
    </source>
</evidence>
<organism evidence="2 3">
    <name type="scientific">Enterocloster bolteae</name>
    <dbReference type="NCBI Taxonomy" id="208479"/>
    <lineage>
        <taxon>Bacteria</taxon>
        <taxon>Bacillati</taxon>
        <taxon>Bacillota</taxon>
        <taxon>Clostridia</taxon>
        <taxon>Lachnospirales</taxon>
        <taxon>Lachnospiraceae</taxon>
        <taxon>Enterocloster</taxon>
    </lineage>
</organism>
<evidence type="ECO:0000313" key="3">
    <source>
        <dbReference type="Proteomes" id="UP000283975"/>
    </source>
</evidence>
<evidence type="ECO:0000313" key="2">
    <source>
        <dbReference type="EMBL" id="RHC56321.1"/>
    </source>
</evidence>
<name>A0A414AWM1_9FIRM</name>
<dbReference type="Gene3D" id="3.30.70.270">
    <property type="match status" value="1"/>
</dbReference>
<accession>A0A414AWM1</accession>
<gene>
    <name evidence="2" type="ORF">DW839_10250</name>
</gene>
<dbReference type="AlphaFoldDB" id="A0A414AWM1"/>
<proteinExistence type="predicted"/>
<dbReference type="RefSeq" id="WP_117625533.1">
    <property type="nucleotide sequence ID" value="NZ_JADMVR010000002.1"/>
</dbReference>
<dbReference type="EMBL" id="QSHZ01000009">
    <property type="protein sequence ID" value="RHC56321.1"/>
    <property type="molecule type" value="Genomic_DNA"/>
</dbReference>
<dbReference type="Proteomes" id="UP000283975">
    <property type="component" value="Unassembled WGS sequence"/>
</dbReference>